<feature type="chain" id="PRO_5046396119" description="beta-galactosidase" evidence="11">
    <location>
        <begin position="26"/>
        <end position="1405"/>
    </location>
</feature>
<dbReference type="EC" id="3.2.1.23" evidence="5"/>
<dbReference type="PANTHER" id="PTHR46323:SF2">
    <property type="entry name" value="BETA-GALACTOSIDASE"/>
    <property type="match status" value="1"/>
</dbReference>
<dbReference type="InterPro" id="IPR013783">
    <property type="entry name" value="Ig-like_fold"/>
</dbReference>
<feature type="signal peptide" evidence="11">
    <location>
        <begin position="1"/>
        <end position="25"/>
    </location>
</feature>
<dbReference type="Pfam" id="PF16353">
    <property type="entry name" value="LacZ_4"/>
    <property type="match status" value="1"/>
</dbReference>
<name>A0ABV1FTL8_9BACT</name>
<dbReference type="PANTHER" id="PTHR46323">
    <property type="entry name" value="BETA-GALACTOSIDASE"/>
    <property type="match status" value="1"/>
</dbReference>
<evidence type="ECO:0000259" key="12">
    <source>
        <dbReference type="SMART" id="SM01038"/>
    </source>
</evidence>
<dbReference type="Gene3D" id="3.20.20.80">
    <property type="entry name" value="Glycosidases"/>
    <property type="match status" value="1"/>
</dbReference>
<evidence type="ECO:0000256" key="4">
    <source>
        <dbReference type="ARBA" id="ARBA00011245"/>
    </source>
</evidence>
<evidence type="ECO:0000256" key="5">
    <source>
        <dbReference type="ARBA" id="ARBA00012756"/>
    </source>
</evidence>
<comment type="subunit">
    <text evidence="4">Monomer.</text>
</comment>
<evidence type="ECO:0000313" key="14">
    <source>
        <dbReference type="Proteomes" id="UP001487296"/>
    </source>
</evidence>
<evidence type="ECO:0000256" key="7">
    <source>
        <dbReference type="ARBA" id="ARBA00022837"/>
    </source>
</evidence>
<keyword evidence="7" id="KW-0106">Calcium</keyword>
<dbReference type="Gene3D" id="2.70.98.10">
    <property type="match status" value="1"/>
</dbReference>
<dbReference type="Pfam" id="PF02929">
    <property type="entry name" value="Bgal_small_N"/>
    <property type="match status" value="1"/>
</dbReference>
<dbReference type="SMART" id="SM01038">
    <property type="entry name" value="Bgal_small_N"/>
    <property type="match status" value="1"/>
</dbReference>
<dbReference type="SUPFAM" id="SSF49785">
    <property type="entry name" value="Galactose-binding domain-like"/>
    <property type="match status" value="1"/>
</dbReference>
<dbReference type="InterPro" id="IPR035992">
    <property type="entry name" value="Ricin_B-like_lectins"/>
</dbReference>
<dbReference type="CDD" id="cd00161">
    <property type="entry name" value="beta-trefoil_Ricin-like"/>
    <property type="match status" value="1"/>
</dbReference>
<dbReference type="SUPFAM" id="SSF74650">
    <property type="entry name" value="Galactose mutarotase-like"/>
    <property type="match status" value="1"/>
</dbReference>
<evidence type="ECO:0000313" key="13">
    <source>
        <dbReference type="EMBL" id="MEQ2487776.1"/>
    </source>
</evidence>
<keyword evidence="11" id="KW-0732">Signal</keyword>
<dbReference type="SUPFAM" id="SSF51445">
    <property type="entry name" value="(Trans)glycosidases"/>
    <property type="match status" value="1"/>
</dbReference>
<dbReference type="Gene3D" id="2.60.40.10">
    <property type="entry name" value="Immunoglobulins"/>
    <property type="match status" value="2"/>
</dbReference>
<comment type="cofactor">
    <cofactor evidence="2">
        <name>Ca(2+)</name>
        <dbReference type="ChEBI" id="CHEBI:29108"/>
    </cofactor>
</comment>
<sequence>MKTYIKQHLVALLALLAVAATQAFAADTKTDILTNYAPSGSSFDNQTAIDFQKQSFKAVLDLSTCKSTTTYENVLSIGDDLQGTNDWGNANVIHLFYTKSSNTLQVNCFNGGANTTYRKDHTNISGETTIELNSNGLYLNSSKICDASNISNILSLSSIHYGSTQGNVRSWATYKSVSLITGGPTTPTTTFSVPAYGSTYFICPADYPTRCFTVTTSNNDEQITVTTKSDSNTGQQWITKQGNYSTMYPWHIVNVMSSKALDMAGNNTNVMPLQWTSENDYKGGQANANQEWKFEEVDATNHTYKIYAYTQNKTYYLTYDGTNGGKLGRTTDSSSATAFGFIKASASEGGGGTEGGGGGSTEETPGDHGSFDVSMVHNPQKFAQYKEDAHATYIPYASSTDMMADANYEKPWLAPTKAMTMSLNGTWKFKYFSNYNNQAPSSTYYSNTASTSGWDNIRVPLSWEMAGYDTPVYTNEGNPGYPFTPVNNSWTTQANYRSNCDPNPLGYYRRTFTLPTDWNDKRVMVHFDGAYSAIAVYINGKYVGYSQGANTDAEFDITDFVSQTDENNITVACFRWSDGSYLEGQDMWHLSGIHRDVYLVATPKVFISDHYIHSSLNSNYTSGSMTVDLTIDNRTKSSVEKNIKVELLDATGTSKGTQTITYSGSSNATRTVTFSNLSGLTPWSAENPYLYTVVVSQLDGTSEEMVFSTKYGFRKVEVVNNYSQRQVLVNGKRVFFKGVNTQDTHPLYGRAIDLETMMKDVTLMKQANVNTVRTSHYPRQPKMYALFDAYGLYCMDEADIECHGANAQQFGLSASSTWTSAYVDRTERMVRRDRNHPSVVFYSLGNESGSGSNFGSTYQKVKDLTNNEGIVHYEADATHSDLGSNMYPSVDNVRSSSSGLNSKPYFICEYAHAMGNAMGRLKDYWNVIESSTGIIGACVWDWVDQSIYDPQKAKFVINGTADASTLVSPDGFNYWKQGYDYQTPSGIYEGTFMGAFLDNGITTPDRKWSSKLTEVRKVYQYVDFTQLSNKKLTVKNKYAFTNLDNFKLIYRVLKNGELAEEGMVDMPSVTPGSTGTVSLPYKSTAQSGEEMVVNVYLILTNGTLWADNGYAVADEQFVVQNRNNSLSSHTASGSLSVSSNTVSGNGWSMTFNSNGSLSSWTYNGQTIMNAAPAFSQFFSIDNSRNGTPYNTGSSNSYSVSSSLKKNRNGTATLTVSGSSDRNYTIDYTIYPDGVVDMNVNFNSGYNTAYRVGLAMQLGEGFEQVEYYGRGPWANYPDRMTGSYLGRYVTCVNDLFEEYTHPQTNGDHQNLRDLTLTSSKVALKIETVGDVSFSMSHYQESYWSAKTWMTKKHNDEMTRQGSIYAHFDAAISGVGNGSCGEGTPSQYLPNTGSYSYTLRFTPTSLK</sequence>
<feature type="domain" description="Beta galactosidase small chain/" evidence="12">
    <location>
        <begin position="1141"/>
        <end position="1400"/>
    </location>
</feature>
<keyword evidence="6 13" id="KW-0378">Hydrolase</keyword>
<evidence type="ECO:0000256" key="3">
    <source>
        <dbReference type="ARBA" id="ARBA00007401"/>
    </source>
</evidence>
<feature type="compositionally biased region" description="Gly residues" evidence="10">
    <location>
        <begin position="348"/>
        <end position="360"/>
    </location>
</feature>
<evidence type="ECO:0000256" key="9">
    <source>
        <dbReference type="ARBA" id="ARBA00032230"/>
    </source>
</evidence>
<dbReference type="InterPro" id="IPR006101">
    <property type="entry name" value="Glyco_hydro_2"/>
</dbReference>
<dbReference type="InterPro" id="IPR006103">
    <property type="entry name" value="Glyco_hydro_2_cat"/>
</dbReference>
<dbReference type="Gene3D" id="2.60.120.260">
    <property type="entry name" value="Galactose-binding domain-like"/>
    <property type="match status" value="1"/>
</dbReference>
<evidence type="ECO:0000256" key="8">
    <source>
        <dbReference type="ARBA" id="ARBA00023295"/>
    </source>
</evidence>
<dbReference type="InterPro" id="IPR008979">
    <property type="entry name" value="Galactose-bd-like_sf"/>
</dbReference>
<dbReference type="InterPro" id="IPR006104">
    <property type="entry name" value="Glyco_hydro_2_N"/>
</dbReference>
<dbReference type="PROSITE" id="PS50231">
    <property type="entry name" value="RICIN_B_LECTIN"/>
    <property type="match status" value="1"/>
</dbReference>
<evidence type="ECO:0000256" key="6">
    <source>
        <dbReference type="ARBA" id="ARBA00022801"/>
    </source>
</evidence>
<dbReference type="Gene3D" id="2.80.10.50">
    <property type="match status" value="1"/>
</dbReference>
<dbReference type="InterPro" id="IPR004199">
    <property type="entry name" value="B-gal_small/dom_5"/>
</dbReference>
<keyword evidence="8" id="KW-0326">Glycosidase</keyword>
<dbReference type="Pfam" id="PF00703">
    <property type="entry name" value="Glyco_hydro_2"/>
    <property type="match status" value="1"/>
</dbReference>
<dbReference type="InterPro" id="IPR011013">
    <property type="entry name" value="Gal_mutarotase_sf_dom"/>
</dbReference>
<dbReference type="Pfam" id="PF02836">
    <property type="entry name" value="Glyco_hydro_2_C"/>
    <property type="match status" value="1"/>
</dbReference>
<dbReference type="InterPro" id="IPR014718">
    <property type="entry name" value="GH-type_carb-bd"/>
</dbReference>
<evidence type="ECO:0000256" key="11">
    <source>
        <dbReference type="SAM" id="SignalP"/>
    </source>
</evidence>
<protein>
    <recommendedName>
        <fullName evidence="5">beta-galactosidase</fullName>
        <ecNumber evidence="5">3.2.1.23</ecNumber>
    </recommendedName>
    <alternativeName>
        <fullName evidence="9">Lactase</fullName>
    </alternativeName>
</protein>
<dbReference type="InterPro" id="IPR036156">
    <property type="entry name" value="Beta-gal/glucu_dom_sf"/>
</dbReference>
<proteinExistence type="inferred from homology"/>
<gene>
    <name evidence="13" type="ORF">AAAT34_12090</name>
</gene>
<organism evidence="13 14">
    <name type="scientific">Hallella faecis</name>
    <dbReference type="NCBI Taxonomy" id="2841596"/>
    <lineage>
        <taxon>Bacteria</taxon>
        <taxon>Pseudomonadati</taxon>
        <taxon>Bacteroidota</taxon>
        <taxon>Bacteroidia</taxon>
        <taxon>Bacteroidales</taxon>
        <taxon>Prevotellaceae</taxon>
        <taxon>Hallella</taxon>
    </lineage>
</organism>
<dbReference type="EMBL" id="JBBNFP010000081">
    <property type="protein sequence ID" value="MEQ2487776.1"/>
    <property type="molecule type" value="Genomic_DNA"/>
</dbReference>
<keyword evidence="14" id="KW-1185">Reference proteome</keyword>
<dbReference type="Pfam" id="PF02837">
    <property type="entry name" value="Glyco_hydro_2_N"/>
    <property type="match status" value="1"/>
</dbReference>
<comment type="similarity">
    <text evidence="3">Belongs to the glycosyl hydrolase 2 family.</text>
</comment>
<dbReference type="InterPro" id="IPR017853">
    <property type="entry name" value="GH"/>
</dbReference>
<dbReference type="InterPro" id="IPR050347">
    <property type="entry name" value="Bact_Beta-galactosidase"/>
</dbReference>
<accession>A0ABV1FTL8</accession>
<dbReference type="RefSeq" id="WP_215760856.1">
    <property type="nucleotide sequence ID" value="NZ_JAHKBE010000085.1"/>
</dbReference>
<feature type="region of interest" description="Disordered" evidence="10">
    <location>
        <begin position="345"/>
        <end position="371"/>
    </location>
</feature>
<dbReference type="GO" id="GO:0016787">
    <property type="term" value="F:hydrolase activity"/>
    <property type="evidence" value="ECO:0007669"/>
    <property type="project" value="UniProtKB-KW"/>
</dbReference>
<dbReference type="SUPFAM" id="SSF50370">
    <property type="entry name" value="Ricin B-like lectins"/>
    <property type="match status" value="1"/>
</dbReference>
<evidence type="ECO:0000256" key="2">
    <source>
        <dbReference type="ARBA" id="ARBA00001913"/>
    </source>
</evidence>
<dbReference type="PRINTS" id="PR00132">
    <property type="entry name" value="GLHYDRLASE2"/>
</dbReference>
<comment type="caution">
    <text evidence="13">The sequence shown here is derived from an EMBL/GenBank/DDBJ whole genome shotgun (WGS) entry which is preliminary data.</text>
</comment>
<dbReference type="SUPFAM" id="SSF49303">
    <property type="entry name" value="beta-Galactosidase/glucuronidase domain"/>
    <property type="match status" value="2"/>
</dbReference>
<reference evidence="13 14" key="1">
    <citation type="submission" date="2024-04" db="EMBL/GenBank/DDBJ databases">
        <title>Human intestinal bacterial collection.</title>
        <authorList>
            <person name="Pauvert C."/>
            <person name="Hitch T.C.A."/>
            <person name="Clavel T."/>
        </authorList>
    </citation>
    <scope>NUCLEOTIDE SEQUENCE [LARGE SCALE GENOMIC DNA]</scope>
    <source>
        <strain evidence="13 14">CLA-AA-H145</strain>
    </source>
</reference>
<dbReference type="InterPro" id="IPR032312">
    <property type="entry name" value="LacZ_4"/>
</dbReference>
<dbReference type="InterPro" id="IPR006102">
    <property type="entry name" value="Ig-like_GH2"/>
</dbReference>
<evidence type="ECO:0000256" key="1">
    <source>
        <dbReference type="ARBA" id="ARBA00001412"/>
    </source>
</evidence>
<comment type="catalytic activity">
    <reaction evidence="1">
        <text>Hydrolysis of terminal non-reducing beta-D-galactose residues in beta-D-galactosides.</text>
        <dbReference type="EC" id="3.2.1.23"/>
    </reaction>
</comment>
<evidence type="ECO:0000256" key="10">
    <source>
        <dbReference type="SAM" id="MobiDB-lite"/>
    </source>
</evidence>
<dbReference type="Proteomes" id="UP001487296">
    <property type="component" value="Unassembled WGS sequence"/>
</dbReference>